<dbReference type="InterPro" id="IPR056185">
    <property type="entry name" value="LYRM_2_plant"/>
</dbReference>
<name>A0A8T0J3H2_CERPU</name>
<dbReference type="PANTHER" id="PTHR36724">
    <property type="entry name" value="COMPLEX 1 LYR-LIKE PROTEIN"/>
    <property type="match status" value="1"/>
</dbReference>
<evidence type="ECO:0000313" key="2">
    <source>
        <dbReference type="EMBL" id="KAG0589478.1"/>
    </source>
</evidence>
<keyword evidence="3" id="KW-1185">Reference proteome</keyword>
<feature type="domain" description="LYR motif containing" evidence="1">
    <location>
        <begin position="12"/>
        <end position="81"/>
    </location>
</feature>
<dbReference type="EMBL" id="CM026421">
    <property type="protein sequence ID" value="KAG0589478.1"/>
    <property type="molecule type" value="Genomic_DNA"/>
</dbReference>
<dbReference type="OrthoDB" id="1907185at2759"/>
<gene>
    <name evidence="2" type="ORF">KC19_1G023100</name>
</gene>
<proteinExistence type="predicted"/>
<organism evidence="2 3">
    <name type="scientific">Ceratodon purpureus</name>
    <name type="common">Fire moss</name>
    <name type="synonym">Dicranum purpureum</name>
    <dbReference type="NCBI Taxonomy" id="3225"/>
    <lineage>
        <taxon>Eukaryota</taxon>
        <taxon>Viridiplantae</taxon>
        <taxon>Streptophyta</taxon>
        <taxon>Embryophyta</taxon>
        <taxon>Bryophyta</taxon>
        <taxon>Bryophytina</taxon>
        <taxon>Bryopsida</taxon>
        <taxon>Dicranidae</taxon>
        <taxon>Pseudoditrichales</taxon>
        <taxon>Ditrichaceae</taxon>
        <taxon>Ceratodon</taxon>
    </lineage>
</organism>
<dbReference type="Proteomes" id="UP000822688">
    <property type="component" value="Chromosome 1"/>
</dbReference>
<reference evidence="2" key="1">
    <citation type="submission" date="2020-06" db="EMBL/GenBank/DDBJ databases">
        <title>WGS assembly of Ceratodon purpureus strain R40.</title>
        <authorList>
            <person name="Carey S.B."/>
            <person name="Jenkins J."/>
            <person name="Shu S."/>
            <person name="Lovell J.T."/>
            <person name="Sreedasyam A."/>
            <person name="Maumus F."/>
            <person name="Tiley G.P."/>
            <person name="Fernandez-Pozo N."/>
            <person name="Barry K."/>
            <person name="Chen C."/>
            <person name="Wang M."/>
            <person name="Lipzen A."/>
            <person name="Daum C."/>
            <person name="Saski C.A."/>
            <person name="Payton A.C."/>
            <person name="Mcbreen J.C."/>
            <person name="Conrad R.E."/>
            <person name="Kollar L.M."/>
            <person name="Olsson S."/>
            <person name="Huttunen S."/>
            <person name="Landis J.B."/>
            <person name="Wickett N.J."/>
            <person name="Johnson M.G."/>
            <person name="Rensing S.A."/>
            <person name="Grimwood J."/>
            <person name="Schmutz J."/>
            <person name="Mcdaniel S.F."/>
        </authorList>
    </citation>
    <scope>NUCLEOTIDE SEQUENCE</scope>
    <source>
        <strain evidence="2">R40</strain>
    </source>
</reference>
<dbReference type="AlphaFoldDB" id="A0A8T0J3H2"/>
<evidence type="ECO:0000259" key="1">
    <source>
        <dbReference type="Pfam" id="PF23655"/>
    </source>
</evidence>
<comment type="caution">
    <text evidence="2">The sequence shown here is derived from an EMBL/GenBank/DDBJ whole genome shotgun (WGS) entry which is preliminary data.</text>
</comment>
<protein>
    <recommendedName>
        <fullName evidence="1">LYR motif containing domain-containing protein</fullName>
    </recommendedName>
</protein>
<sequence length="92" mass="10539">MGRGLLWATAEDLARNKPRVLSLYRQYLRILSSEKLGLGLAAQETKKGYVRELFSMGAEERSVHNVRELIDAAEYTLTLLRKGQIPRESYNK</sequence>
<dbReference type="Pfam" id="PF23655">
    <property type="entry name" value="LYRM_2"/>
    <property type="match status" value="1"/>
</dbReference>
<dbReference type="PANTHER" id="PTHR36724:SF1">
    <property type="entry name" value="COMPLEX 1 LYR-LIKE PROTEIN"/>
    <property type="match status" value="1"/>
</dbReference>
<accession>A0A8T0J3H2</accession>
<evidence type="ECO:0000313" key="3">
    <source>
        <dbReference type="Proteomes" id="UP000822688"/>
    </source>
</evidence>